<organism evidence="1">
    <name type="scientific">Rhipicephalus zambeziensis</name>
    <dbReference type="NCBI Taxonomy" id="60191"/>
    <lineage>
        <taxon>Eukaryota</taxon>
        <taxon>Metazoa</taxon>
        <taxon>Ecdysozoa</taxon>
        <taxon>Arthropoda</taxon>
        <taxon>Chelicerata</taxon>
        <taxon>Arachnida</taxon>
        <taxon>Acari</taxon>
        <taxon>Parasitiformes</taxon>
        <taxon>Ixodida</taxon>
        <taxon>Ixodoidea</taxon>
        <taxon>Ixodidae</taxon>
        <taxon>Rhipicephalinae</taxon>
        <taxon>Rhipicephalus</taxon>
        <taxon>Rhipicephalus</taxon>
    </lineage>
</organism>
<dbReference type="EMBL" id="GFPF01002706">
    <property type="protein sequence ID" value="MAA13852.1"/>
    <property type="molecule type" value="Transcribed_RNA"/>
</dbReference>
<reference evidence="1" key="1">
    <citation type="journal article" date="2017" name="Parasit. Vectors">
        <title>Sialotranscriptomics of Rhipicephalus zambeziensis reveals intricate expression profiles of secretory proteins and suggests tight temporal transcriptional regulation during blood-feeding.</title>
        <authorList>
            <person name="de Castro M.H."/>
            <person name="de Klerk D."/>
            <person name="Pienaar R."/>
            <person name="Rees D.J.G."/>
            <person name="Mans B.J."/>
        </authorList>
    </citation>
    <scope>NUCLEOTIDE SEQUENCE</scope>
    <source>
        <tissue evidence="1">Salivary glands</tissue>
    </source>
</reference>
<evidence type="ECO:0000313" key="1">
    <source>
        <dbReference type="EMBL" id="MAA13852.1"/>
    </source>
</evidence>
<sequence>MATASSVTTADHSSGYVSVWLRPPEQQAASGPAARAARAAGGKWALTATLGTVALASLLPEAARYLVSSCIPLWAVLCAHYWFCLATRGTFKASDGFVVALSGIVGDLSAGGVAGRLPSPAGLVASTAVWAAVCLSACAVAAPRALGVLPSLAALRLVALVSLVGGWPCWVRATIGHLCGLCGLLAARFTEAQLRAGHVSSLVSPDGRLLAVRRRRTGSSPGLHGITTKGRRTSLPVLGQRQQYYGPGYQVRPKGVSPNALDNRPLGCSRRLSRVLQATTDGETLNVVITLCCRSFPYSRIQRNARMTYERRSCSYHQCRRG</sequence>
<protein>
    <submittedName>
        <fullName evidence="1">Uncharacterized protein</fullName>
    </submittedName>
</protein>
<proteinExistence type="predicted"/>
<dbReference type="AlphaFoldDB" id="A0A224YJ31"/>
<name>A0A224YJ31_9ACAR</name>
<accession>A0A224YJ31</accession>